<dbReference type="SMART" id="SM00471">
    <property type="entry name" value="HDc"/>
    <property type="match status" value="1"/>
</dbReference>
<evidence type="ECO:0000259" key="3">
    <source>
        <dbReference type="PROSITE" id="PS51831"/>
    </source>
</evidence>
<keyword evidence="5" id="KW-1185">Reference proteome</keyword>
<dbReference type="AlphaFoldDB" id="A0A2T4J9D8"/>
<dbReference type="GO" id="GO:0008832">
    <property type="term" value="F:dGTPase activity"/>
    <property type="evidence" value="ECO:0007669"/>
    <property type="project" value="TreeGrafter"/>
</dbReference>
<proteinExistence type="inferred from homology"/>
<keyword evidence="1 2" id="KW-0378">Hydrolase</keyword>
<protein>
    <recommendedName>
        <fullName evidence="2">Deoxyguanosinetriphosphate triphosphohydrolase-like protein</fullName>
    </recommendedName>
</protein>
<organism evidence="4 5">
    <name type="scientific">Fuscovulum blasticum DSM 2131</name>
    <dbReference type="NCBI Taxonomy" id="1188250"/>
    <lineage>
        <taxon>Bacteria</taxon>
        <taxon>Pseudomonadati</taxon>
        <taxon>Pseudomonadota</taxon>
        <taxon>Alphaproteobacteria</taxon>
        <taxon>Rhodobacterales</taxon>
        <taxon>Paracoccaceae</taxon>
        <taxon>Pseudogemmobacter</taxon>
    </lineage>
</organism>
<evidence type="ECO:0000313" key="4">
    <source>
        <dbReference type="EMBL" id="PTE14520.1"/>
    </source>
</evidence>
<comment type="caution">
    <text evidence="4">The sequence shown here is derived from an EMBL/GenBank/DDBJ whole genome shotgun (WGS) entry which is preliminary data.</text>
</comment>
<feature type="domain" description="HD" evidence="3">
    <location>
        <begin position="61"/>
        <end position="238"/>
    </location>
</feature>
<comment type="similarity">
    <text evidence="2">Belongs to the dGTPase family. Type 2 subfamily.</text>
</comment>
<dbReference type="HAMAP" id="MF_01212">
    <property type="entry name" value="dGTPase_type2"/>
    <property type="match status" value="1"/>
</dbReference>
<dbReference type="Pfam" id="PF01966">
    <property type="entry name" value="HD"/>
    <property type="match status" value="1"/>
</dbReference>
<dbReference type="InterPro" id="IPR050135">
    <property type="entry name" value="dGTPase-like"/>
</dbReference>
<name>A0A2T4J9D8_FUSBL</name>
<dbReference type="GO" id="GO:0006203">
    <property type="term" value="P:dGTP catabolic process"/>
    <property type="evidence" value="ECO:0007669"/>
    <property type="project" value="TreeGrafter"/>
</dbReference>
<dbReference type="PANTHER" id="PTHR11373:SF32">
    <property type="entry name" value="DEOXYGUANOSINETRIPHOSPHATE TRIPHOSPHOHYDROLASE"/>
    <property type="match status" value="1"/>
</dbReference>
<dbReference type="Proteomes" id="UP000241362">
    <property type="component" value="Unassembled WGS sequence"/>
</dbReference>
<dbReference type="NCBIfam" id="NF003701">
    <property type="entry name" value="PRK05318.1"/>
    <property type="match status" value="1"/>
</dbReference>
<dbReference type="NCBIfam" id="NF041026">
    <property type="entry name" value="antiphage_dGTPase"/>
    <property type="match status" value="1"/>
</dbReference>
<sequence>MTSNVAFFQERLHEDQPNRSNDMRSPFQRDRARIMHSAAFRRLQGKTQVMGAGEGDFHRTRLTHSIEVSQIGYGLLEALNFKKATFSKDVQDWLPARDLIEAACLAHDLGHPPFGHKGEQALHRAMLCHGGFEGNGQTLRILTKLEKYKARGKGLYPTRRLVLAVLKYPRSMKSFNLADYVKKPPKSYHEDEESVVEWALDGFSVADQKQLVTSADGKGAHHSLDCSILELADDIAYGIHDIEDIVARRLATEREVKEEITKAFKIDGSCLPGLDANVVCEGLLSDSFRRKQIIAELVNLFITNVTLTKHSSYDHPLLMFNAALPEPHARLLDALKGLAYELVIRKAKVQQLERRGQMIVARLFDTLISDPERLIPQSSWQDGCRESSTERRVCDYVAGMTDSYAERLYKRLFHPGFGSSGDEL</sequence>
<accession>A0A2T4J9D8</accession>
<dbReference type="InterPro" id="IPR023023">
    <property type="entry name" value="dNTPase_2"/>
</dbReference>
<dbReference type="PROSITE" id="PS51831">
    <property type="entry name" value="HD"/>
    <property type="match status" value="1"/>
</dbReference>
<dbReference type="InterPro" id="IPR026875">
    <property type="entry name" value="PHydrolase_assoc_dom"/>
</dbReference>
<gene>
    <name evidence="4" type="ORF">C5F44_09085</name>
</gene>
<dbReference type="InterPro" id="IPR006261">
    <property type="entry name" value="dGTPase"/>
</dbReference>
<evidence type="ECO:0000313" key="5">
    <source>
        <dbReference type="Proteomes" id="UP000241362"/>
    </source>
</evidence>
<dbReference type="Gene3D" id="1.10.3210.10">
    <property type="entry name" value="Hypothetical protein af1432"/>
    <property type="match status" value="1"/>
</dbReference>
<reference evidence="4 5" key="1">
    <citation type="submission" date="2018-03" db="EMBL/GenBank/DDBJ databases">
        <title>Rhodobacter blasticus.</title>
        <authorList>
            <person name="Meyer T.E."/>
            <person name="Miller S."/>
            <person name="Lodha T."/>
            <person name="Gandham S."/>
            <person name="Chintalapati S."/>
            <person name="Chintalapati V.R."/>
        </authorList>
    </citation>
    <scope>NUCLEOTIDE SEQUENCE [LARGE SCALE GENOMIC DNA]</scope>
    <source>
        <strain evidence="4 5">DSM 2131</strain>
    </source>
</reference>
<dbReference type="Pfam" id="PF13286">
    <property type="entry name" value="HD_assoc"/>
    <property type="match status" value="1"/>
</dbReference>
<evidence type="ECO:0000256" key="2">
    <source>
        <dbReference type="HAMAP-Rule" id="MF_01212"/>
    </source>
</evidence>
<dbReference type="NCBIfam" id="TIGR01353">
    <property type="entry name" value="dGTP_triPase"/>
    <property type="match status" value="1"/>
</dbReference>
<dbReference type="SUPFAM" id="SSF109604">
    <property type="entry name" value="HD-domain/PDEase-like"/>
    <property type="match status" value="1"/>
</dbReference>
<dbReference type="InterPro" id="IPR003607">
    <property type="entry name" value="HD/PDEase_dom"/>
</dbReference>
<dbReference type="EMBL" id="PZKE01000007">
    <property type="protein sequence ID" value="PTE14520.1"/>
    <property type="molecule type" value="Genomic_DNA"/>
</dbReference>
<evidence type="ECO:0000256" key="1">
    <source>
        <dbReference type="ARBA" id="ARBA00022801"/>
    </source>
</evidence>
<dbReference type="PANTHER" id="PTHR11373">
    <property type="entry name" value="DEOXYNUCLEOSIDE TRIPHOSPHATE TRIPHOSPHOHYDROLASE"/>
    <property type="match status" value="1"/>
</dbReference>
<dbReference type="CDD" id="cd00077">
    <property type="entry name" value="HDc"/>
    <property type="match status" value="1"/>
</dbReference>
<dbReference type="InterPro" id="IPR006674">
    <property type="entry name" value="HD_domain"/>
</dbReference>